<feature type="transmembrane region" description="Helical" evidence="1">
    <location>
        <begin position="76"/>
        <end position="97"/>
    </location>
</feature>
<comment type="caution">
    <text evidence="2">The sequence shown here is derived from an EMBL/GenBank/DDBJ whole genome shotgun (WGS) entry which is preliminary data.</text>
</comment>
<name>A0A2G9ZHS1_9BACT</name>
<dbReference type="EMBL" id="PCSB01000022">
    <property type="protein sequence ID" value="PIP31888.1"/>
    <property type="molecule type" value="Genomic_DNA"/>
</dbReference>
<dbReference type="Proteomes" id="UP000230447">
    <property type="component" value="Unassembled WGS sequence"/>
</dbReference>
<keyword evidence="1" id="KW-1133">Transmembrane helix</keyword>
<dbReference type="AlphaFoldDB" id="A0A2G9ZHS1"/>
<feature type="transmembrane region" description="Helical" evidence="1">
    <location>
        <begin position="117"/>
        <end position="134"/>
    </location>
</feature>
<organism evidence="2 3">
    <name type="scientific">bacterium (Candidatus Gribaldobacteria) CG23_combo_of_CG06-09_8_20_14_all_37_87_8</name>
    <dbReference type="NCBI Taxonomy" id="2014278"/>
    <lineage>
        <taxon>Bacteria</taxon>
        <taxon>Candidatus Gribaldobacteria</taxon>
    </lineage>
</organism>
<gene>
    <name evidence="2" type="ORF">COX24_01155</name>
</gene>
<proteinExistence type="predicted"/>
<keyword evidence="1" id="KW-0472">Membrane</keyword>
<accession>A0A2G9ZHS1</accession>
<sequence length="961" mass="106078">MGYELKTKNPFKKKFFFFLLFLLLTTNLPTGRQDHLLLTSCSALEQQYPEVNSMKLETITQKAQPLPQVIKYFTTWAIVIALAMVLGSLIYAGIMYLTSSGKPEKAKTARDKVKQGFLGLAILAIAFLVLQFVNPQLTIMQIERKEVSSGVVLLTKAGYDDLKNLDSSLSVMDLVDEGLAFILTTDSFDLKEQLGPLTVEEWVPGADPDSGNASVKKVNFAGIPLYGLLFWGKLAQEARVFVYPLPNQQIIEGSPSDPLKKELEGYAPFVYDKKGRVQNNISTGAEALSKGGFEMSFIPIDFFDLTQTTQFYPITVANYQSLSQESKENLTPQSRNVASPPLSLAIKTYEPGVYLYALGNEELFLKQTETDLSKRDFAKKAKSIRLQNAQSILINGDEGDFFGGRYFAVLFSEIGLKGEAKVFFPEMNPDNLANMAVEFDKGGVPLADLLLTICAGDPNCQKTLNNLLAEKNTGNPGVIEDLLVLKDLADYQTAMQGVRFTDHLTRGNIAGNNPEEIYPPIRSEEADRYGIVKSVESIAVWQFSESPNTCDSIALCTEKGGTSGKGDCLVYLNPAKADFFALKPRQAIYPLPLYEPTNLPKAYVYKPDLKTANMPDGSLAFVLTDFNDKIKSIEISPTGGCLVGLFENKTPFKETGMSRFFDSSVMDLSTDPIGKCGSILSFNRYQSQSCASAVVVYPTIPQQLASHTQTPSSDIDTGFSSDAPFMYNPKDTIDKVDASLKRFSPLKGTLVNDIKIAVANNPAFKTYLQGQKITLKNGNLENIDVCLFVQMLIIQESLGKEKACSVDKDNNAVACGLMQVQKTNTQSCDSCDYTVLSNLNNGIAKLLNGKQTCGNSAVSCFSVKLDSFWPYLIVNYNTGQTGNYKSNDCKEPCSAYLESVNGGCFFPALQVNFYPTRVECPIRRNQYNITYKYVLTMKDGYSYLRQLQTANPTRSDLATCR</sequence>
<reference evidence="2 3" key="1">
    <citation type="submission" date="2017-09" db="EMBL/GenBank/DDBJ databases">
        <title>Depth-based differentiation of microbial function through sediment-hosted aquifers and enrichment of novel symbionts in the deep terrestrial subsurface.</title>
        <authorList>
            <person name="Probst A.J."/>
            <person name="Ladd B."/>
            <person name="Jarett J.K."/>
            <person name="Geller-Mcgrath D.E."/>
            <person name="Sieber C.M."/>
            <person name="Emerson J.B."/>
            <person name="Anantharaman K."/>
            <person name="Thomas B.C."/>
            <person name="Malmstrom R."/>
            <person name="Stieglmeier M."/>
            <person name="Klingl A."/>
            <person name="Woyke T."/>
            <person name="Ryan C.M."/>
            <person name="Banfield J.F."/>
        </authorList>
    </citation>
    <scope>NUCLEOTIDE SEQUENCE [LARGE SCALE GENOMIC DNA]</scope>
    <source>
        <strain evidence="2">CG23_combo_of_CG06-09_8_20_14_all_37_87_8</strain>
    </source>
</reference>
<keyword evidence="1" id="KW-0812">Transmembrane</keyword>
<evidence type="ECO:0000313" key="3">
    <source>
        <dbReference type="Proteomes" id="UP000230447"/>
    </source>
</evidence>
<protein>
    <submittedName>
        <fullName evidence="2">Uncharacterized protein</fullName>
    </submittedName>
</protein>
<evidence type="ECO:0000313" key="2">
    <source>
        <dbReference type="EMBL" id="PIP31888.1"/>
    </source>
</evidence>
<evidence type="ECO:0000256" key="1">
    <source>
        <dbReference type="SAM" id="Phobius"/>
    </source>
</evidence>